<protein>
    <recommendedName>
        <fullName evidence="3">Peptidase S74 domain-containing protein</fullName>
    </recommendedName>
</protein>
<dbReference type="EMBL" id="AP026867">
    <property type="protein sequence ID" value="BDS13116.1"/>
    <property type="molecule type" value="Genomic_DNA"/>
</dbReference>
<reference evidence="1" key="1">
    <citation type="submission" date="2022-09" db="EMBL/GenBank/DDBJ databases">
        <title>Aureispira anguillicida sp. nov., isolated from Leptocephalus of Japanese eel Anguilla japonica.</title>
        <authorList>
            <person name="Yuasa K."/>
            <person name="Mekata T."/>
            <person name="Ikunari K."/>
        </authorList>
    </citation>
    <scope>NUCLEOTIDE SEQUENCE</scope>
    <source>
        <strain evidence="1">EL160426</strain>
    </source>
</reference>
<evidence type="ECO:0008006" key="3">
    <source>
        <dbReference type="Google" id="ProtNLM"/>
    </source>
</evidence>
<organism evidence="1 2">
    <name type="scientific">Aureispira anguillae</name>
    <dbReference type="NCBI Taxonomy" id="2864201"/>
    <lineage>
        <taxon>Bacteria</taxon>
        <taxon>Pseudomonadati</taxon>
        <taxon>Bacteroidota</taxon>
        <taxon>Saprospiria</taxon>
        <taxon>Saprospirales</taxon>
        <taxon>Saprospiraceae</taxon>
        <taxon>Aureispira</taxon>
    </lineage>
</organism>
<gene>
    <name evidence="1" type="ORF">AsAng_0038440</name>
</gene>
<dbReference type="Proteomes" id="UP001060919">
    <property type="component" value="Chromosome"/>
</dbReference>
<evidence type="ECO:0000313" key="2">
    <source>
        <dbReference type="Proteomes" id="UP001060919"/>
    </source>
</evidence>
<evidence type="ECO:0000313" key="1">
    <source>
        <dbReference type="EMBL" id="BDS13116.1"/>
    </source>
</evidence>
<keyword evidence="2" id="KW-1185">Reference proteome</keyword>
<accession>A0A916DU83</accession>
<dbReference type="RefSeq" id="WP_264788416.1">
    <property type="nucleotide sequence ID" value="NZ_AP026867.1"/>
</dbReference>
<dbReference type="KEGG" id="aup:AsAng_0038440"/>
<sequence length="419" mass="45527">MNLKQIIAPLAIFSTLSLTGFSQNTFPSNGYAGIGTTAPNGHLEIKEPSNRAVQIIVQNSISSNGGFLMELLDNNISFNLRERGHLSFFVNGREGMRLSKDGFVGVGTNNPIHPLSVQGKIQSLSGGFVFPDGTVQTTAANQSNLFSSLYATDFIKVGNNSIYIDEINLGGGLTPENHIYASNTSGDLYINCADPSFVNPGSPTANTIFHFDGNKGGVGIATDVLEQYVKLHVADGFALFDGSQASILFDKHSSSVYGQYGIEYLSTNETGSLGGLNFWKPFGSNAGLKNYQMFISDAGQVGIGVNPSEFVPGYKLFVDDGILCEQVKVALRSTADWADFVFDIDYKLKPLKEVKAFIDENKHLPDVPSASDVVKNGINMAEMDATLLQKIEELTLYTIKQQELIEQMQKELELLKSKQ</sequence>
<name>A0A916DU83_9BACT</name>
<proteinExistence type="predicted"/>
<dbReference type="AlphaFoldDB" id="A0A916DU83"/>